<dbReference type="AlphaFoldDB" id="A0A381NM23"/>
<gene>
    <name evidence="1" type="ORF">METZ01_LOCUS8495</name>
</gene>
<accession>A0A381NM23</accession>
<organism evidence="1">
    <name type="scientific">marine metagenome</name>
    <dbReference type="NCBI Taxonomy" id="408172"/>
    <lineage>
        <taxon>unclassified sequences</taxon>
        <taxon>metagenomes</taxon>
        <taxon>ecological metagenomes</taxon>
    </lineage>
</organism>
<name>A0A381NM23_9ZZZZ</name>
<evidence type="ECO:0000313" key="1">
    <source>
        <dbReference type="EMBL" id="SUZ55641.1"/>
    </source>
</evidence>
<reference evidence="1" key="1">
    <citation type="submission" date="2018-05" db="EMBL/GenBank/DDBJ databases">
        <authorList>
            <person name="Lanie J.A."/>
            <person name="Ng W.-L."/>
            <person name="Kazmierczak K.M."/>
            <person name="Andrzejewski T.M."/>
            <person name="Davidsen T.M."/>
            <person name="Wayne K.J."/>
            <person name="Tettelin H."/>
            <person name="Glass J.I."/>
            <person name="Rusch D."/>
            <person name="Podicherti R."/>
            <person name="Tsui H.-C.T."/>
            <person name="Winkler M.E."/>
        </authorList>
    </citation>
    <scope>NUCLEOTIDE SEQUENCE</scope>
</reference>
<dbReference type="EMBL" id="UINC01000453">
    <property type="protein sequence ID" value="SUZ55641.1"/>
    <property type="molecule type" value="Genomic_DNA"/>
</dbReference>
<sequence length="37" mass="4225">MAKKYDSVLAIQGLDFEIPKGELYLVFLVETVQKKPL</sequence>
<protein>
    <submittedName>
        <fullName evidence="1">Uncharacterized protein</fullName>
    </submittedName>
</protein>
<proteinExistence type="predicted"/>